<keyword evidence="25" id="KW-1185">Reference proteome</keyword>
<dbReference type="EC" id="6.3.2.12" evidence="5"/>
<evidence type="ECO:0000256" key="16">
    <source>
        <dbReference type="ARBA" id="ARBA00032510"/>
    </source>
</evidence>
<dbReference type="AlphaFoldDB" id="A0A7W2TU92"/>
<keyword evidence="12" id="KW-0460">Magnesium</keyword>
<evidence type="ECO:0000256" key="20">
    <source>
        <dbReference type="ARBA" id="ARBA00049161"/>
    </source>
</evidence>
<protein>
    <recommendedName>
        <fullName evidence="7">Dihydrofolate synthase/folylpolyglutamate synthase</fullName>
        <ecNumber evidence="5">6.3.2.12</ecNumber>
        <ecNumber evidence="6">6.3.2.17</ecNumber>
    </recommendedName>
    <alternativeName>
        <fullName evidence="16">Folylpoly-gamma-glutamate synthetase-dihydrofolate synthetase</fullName>
    </alternativeName>
    <alternativeName>
        <fullName evidence="14">Folylpolyglutamate synthetase</fullName>
    </alternativeName>
    <alternativeName>
        <fullName evidence="15">Tetrahydrofolylpolyglutamate synthase</fullName>
    </alternativeName>
</protein>
<keyword evidence="8 21" id="KW-0436">Ligase</keyword>
<evidence type="ECO:0000256" key="14">
    <source>
        <dbReference type="ARBA" id="ARBA00030048"/>
    </source>
</evidence>
<evidence type="ECO:0000256" key="10">
    <source>
        <dbReference type="ARBA" id="ARBA00022741"/>
    </source>
</evidence>
<organism evidence="24 25">
    <name type="scientific">Sediminihaliea albiluteola</name>
    <dbReference type="NCBI Taxonomy" id="2758564"/>
    <lineage>
        <taxon>Bacteria</taxon>
        <taxon>Pseudomonadati</taxon>
        <taxon>Pseudomonadota</taxon>
        <taxon>Gammaproteobacteria</taxon>
        <taxon>Cellvibrionales</taxon>
        <taxon>Halieaceae</taxon>
        <taxon>Sediminihaliea</taxon>
    </lineage>
</organism>
<evidence type="ECO:0000256" key="15">
    <source>
        <dbReference type="ARBA" id="ARBA00030592"/>
    </source>
</evidence>
<dbReference type="GO" id="GO:0005524">
    <property type="term" value="F:ATP binding"/>
    <property type="evidence" value="ECO:0007669"/>
    <property type="project" value="UniProtKB-KW"/>
</dbReference>
<evidence type="ECO:0000256" key="6">
    <source>
        <dbReference type="ARBA" id="ARBA00013025"/>
    </source>
</evidence>
<evidence type="ECO:0000256" key="19">
    <source>
        <dbReference type="ARBA" id="ARBA00049035"/>
    </source>
</evidence>
<comment type="caution">
    <text evidence="24">The sequence shown here is derived from an EMBL/GenBank/DDBJ whole genome shotgun (WGS) entry which is preliminary data.</text>
</comment>
<evidence type="ECO:0000256" key="9">
    <source>
        <dbReference type="ARBA" id="ARBA00022723"/>
    </source>
</evidence>
<evidence type="ECO:0000256" key="4">
    <source>
        <dbReference type="ARBA" id="ARBA00008276"/>
    </source>
</evidence>
<comment type="similarity">
    <text evidence="4 21">Belongs to the folylpolyglutamate synthase family.</text>
</comment>
<comment type="pathway">
    <text evidence="2">Cofactor biosynthesis; tetrahydrofolate biosynthesis; 7,8-dihydrofolate from 2-amino-4-hydroxy-6-hydroxymethyl-7,8-dihydropteridine diphosphate and 4-aminobenzoate: step 2/2.</text>
</comment>
<dbReference type="Gene3D" id="3.40.1190.10">
    <property type="entry name" value="Mur-like, catalytic domain"/>
    <property type="match status" value="1"/>
</dbReference>
<evidence type="ECO:0000256" key="8">
    <source>
        <dbReference type="ARBA" id="ARBA00022598"/>
    </source>
</evidence>
<evidence type="ECO:0000256" key="7">
    <source>
        <dbReference type="ARBA" id="ARBA00019357"/>
    </source>
</evidence>
<dbReference type="GO" id="GO:0046656">
    <property type="term" value="P:folic acid biosynthetic process"/>
    <property type="evidence" value="ECO:0007669"/>
    <property type="project" value="UniProtKB-KW"/>
</dbReference>
<dbReference type="GO" id="GO:0008841">
    <property type="term" value="F:dihydrofolate synthase activity"/>
    <property type="evidence" value="ECO:0007669"/>
    <property type="project" value="UniProtKB-EC"/>
</dbReference>
<comment type="catalytic activity">
    <reaction evidence="20">
        <text>7,8-dihydropteroate + L-glutamate + ATP = 7,8-dihydrofolate + ADP + phosphate + H(+)</text>
        <dbReference type="Rhea" id="RHEA:23584"/>
        <dbReference type="ChEBI" id="CHEBI:15378"/>
        <dbReference type="ChEBI" id="CHEBI:17839"/>
        <dbReference type="ChEBI" id="CHEBI:29985"/>
        <dbReference type="ChEBI" id="CHEBI:30616"/>
        <dbReference type="ChEBI" id="CHEBI:43474"/>
        <dbReference type="ChEBI" id="CHEBI:57451"/>
        <dbReference type="ChEBI" id="CHEBI:456216"/>
        <dbReference type="EC" id="6.3.2.12"/>
    </reaction>
</comment>
<comment type="pathway">
    <text evidence="3">Cofactor biosynthesis; tetrahydrofolylpolyglutamate biosynthesis.</text>
</comment>
<dbReference type="PANTHER" id="PTHR11136:SF0">
    <property type="entry name" value="DIHYDROFOLATE SYNTHETASE-RELATED"/>
    <property type="match status" value="1"/>
</dbReference>
<feature type="domain" description="Mur ligase C-terminal" evidence="22">
    <location>
        <begin position="286"/>
        <end position="409"/>
    </location>
</feature>
<dbReference type="PIRSF" id="PIRSF001563">
    <property type="entry name" value="Folylpolyglu_synth"/>
    <property type="match status" value="1"/>
</dbReference>
<keyword evidence="9" id="KW-0479">Metal-binding</keyword>
<proteinExistence type="inferred from homology"/>
<dbReference type="InterPro" id="IPR036615">
    <property type="entry name" value="Mur_ligase_C_dom_sf"/>
</dbReference>
<dbReference type="EC" id="6.3.2.17" evidence="6"/>
<evidence type="ECO:0000259" key="22">
    <source>
        <dbReference type="Pfam" id="PF02875"/>
    </source>
</evidence>
<evidence type="ECO:0000256" key="21">
    <source>
        <dbReference type="PIRNR" id="PIRNR001563"/>
    </source>
</evidence>
<evidence type="ECO:0000313" key="25">
    <source>
        <dbReference type="Proteomes" id="UP000539350"/>
    </source>
</evidence>
<evidence type="ECO:0000313" key="24">
    <source>
        <dbReference type="EMBL" id="MBA6412043.1"/>
    </source>
</evidence>
<dbReference type="GO" id="GO:0005737">
    <property type="term" value="C:cytoplasm"/>
    <property type="evidence" value="ECO:0007669"/>
    <property type="project" value="TreeGrafter"/>
</dbReference>
<dbReference type="Proteomes" id="UP000539350">
    <property type="component" value="Unassembled WGS sequence"/>
</dbReference>
<comment type="catalytic activity">
    <reaction evidence="19">
        <text>(6R)-5,10-methylenetetrahydrofolyl-(gamma-L-Glu)(n) + L-glutamate + ATP = (6R)-5,10-methylenetetrahydrofolyl-(gamma-L-Glu)(n+1) + ADP + phosphate + H(+)</text>
        <dbReference type="Rhea" id="RHEA:51912"/>
        <dbReference type="Rhea" id="RHEA-COMP:13257"/>
        <dbReference type="Rhea" id="RHEA-COMP:13258"/>
        <dbReference type="ChEBI" id="CHEBI:15378"/>
        <dbReference type="ChEBI" id="CHEBI:29985"/>
        <dbReference type="ChEBI" id="CHEBI:30616"/>
        <dbReference type="ChEBI" id="CHEBI:43474"/>
        <dbReference type="ChEBI" id="CHEBI:136572"/>
        <dbReference type="ChEBI" id="CHEBI:456216"/>
        <dbReference type="EC" id="6.3.2.17"/>
    </reaction>
</comment>
<feature type="domain" description="Mur ligase central" evidence="23">
    <location>
        <begin position="47"/>
        <end position="193"/>
    </location>
</feature>
<dbReference type="PANTHER" id="PTHR11136">
    <property type="entry name" value="FOLYLPOLYGLUTAMATE SYNTHASE-RELATED"/>
    <property type="match status" value="1"/>
</dbReference>
<evidence type="ECO:0000256" key="3">
    <source>
        <dbReference type="ARBA" id="ARBA00005150"/>
    </source>
</evidence>
<dbReference type="Pfam" id="PF08245">
    <property type="entry name" value="Mur_ligase_M"/>
    <property type="match status" value="1"/>
</dbReference>
<gene>
    <name evidence="24" type="primary">folC</name>
    <name evidence="24" type="ORF">H2508_02830</name>
</gene>
<reference evidence="24 25" key="1">
    <citation type="submission" date="2020-07" db="EMBL/GenBank/DDBJ databases">
        <title>Halieaceae bacterium, F7430, whole genome shotgun sequencing project.</title>
        <authorList>
            <person name="Jiang S."/>
            <person name="Liu Z.W."/>
            <person name="Du Z.J."/>
        </authorList>
    </citation>
    <scope>NUCLEOTIDE SEQUENCE [LARGE SCALE GENOMIC DNA]</scope>
    <source>
        <strain evidence="24 25">F7430</strain>
    </source>
</reference>
<comment type="catalytic activity">
    <reaction evidence="17">
        <text>(6S)-5,6,7,8-tetrahydrofolyl-(gamma-L-Glu)(n) + L-glutamate + ATP = (6S)-5,6,7,8-tetrahydrofolyl-(gamma-L-Glu)(n+1) + ADP + phosphate + H(+)</text>
        <dbReference type="Rhea" id="RHEA:10580"/>
        <dbReference type="Rhea" id="RHEA-COMP:14738"/>
        <dbReference type="Rhea" id="RHEA-COMP:14740"/>
        <dbReference type="ChEBI" id="CHEBI:15378"/>
        <dbReference type="ChEBI" id="CHEBI:29985"/>
        <dbReference type="ChEBI" id="CHEBI:30616"/>
        <dbReference type="ChEBI" id="CHEBI:43474"/>
        <dbReference type="ChEBI" id="CHEBI:141005"/>
        <dbReference type="ChEBI" id="CHEBI:456216"/>
        <dbReference type="EC" id="6.3.2.17"/>
    </reaction>
</comment>
<dbReference type="GO" id="GO:0046654">
    <property type="term" value="P:tetrahydrofolate biosynthetic process"/>
    <property type="evidence" value="ECO:0007669"/>
    <property type="project" value="UniProtKB-UniPathway"/>
</dbReference>
<dbReference type="Gene3D" id="3.90.190.20">
    <property type="entry name" value="Mur ligase, C-terminal domain"/>
    <property type="match status" value="1"/>
</dbReference>
<dbReference type="EMBL" id="JACFXU010000013">
    <property type="protein sequence ID" value="MBA6412043.1"/>
    <property type="molecule type" value="Genomic_DNA"/>
</dbReference>
<dbReference type="PROSITE" id="PS01011">
    <property type="entry name" value="FOLYLPOLYGLU_SYNT_1"/>
    <property type="match status" value="1"/>
</dbReference>
<evidence type="ECO:0000256" key="1">
    <source>
        <dbReference type="ARBA" id="ARBA00002714"/>
    </source>
</evidence>
<dbReference type="GO" id="GO:0046872">
    <property type="term" value="F:metal ion binding"/>
    <property type="evidence" value="ECO:0007669"/>
    <property type="project" value="UniProtKB-KW"/>
</dbReference>
<evidence type="ECO:0000256" key="17">
    <source>
        <dbReference type="ARBA" id="ARBA00047493"/>
    </source>
</evidence>
<dbReference type="Pfam" id="PF02875">
    <property type="entry name" value="Mur_ligase_C"/>
    <property type="match status" value="1"/>
</dbReference>
<dbReference type="GO" id="GO:0004326">
    <property type="term" value="F:tetrahydrofolylpolyglutamate synthase activity"/>
    <property type="evidence" value="ECO:0007669"/>
    <property type="project" value="UniProtKB-EC"/>
</dbReference>
<dbReference type="InterPro" id="IPR001645">
    <property type="entry name" value="Folylpolyglutamate_synth"/>
</dbReference>
<dbReference type="InterPro" id="IPR004101">
    <property type="entry name" value="Mur_ligase_C"/>
</dbReference>
<dbReference type="RefSeq" id="WP_182168872.1">
    <property type="nucleotide sequence ID" value="NZ_JACFXU010000013.1"/>
</dbReference>
<comment type="function">
    <text evidence="1">Functions in two distinct reactions of the de novo folate biosynthetic pathway. Catalyzes the addition of a glutamate residue to dihydropteroate (7,8-dihydropteroate or H2Pte) to form dihydrofolate (7,8-dihydrofolate monoglutamate or H2Pte-Glu). Also catalyzes successive additions of L-glutamate to tetrahydrofolate or 10-formyltetrahydrofolate or 5,10-methylenetetrahydrofolate, leading to folylpolyglutamate derivatives.</text>
</comment>
<dbReference type="InterPro" id="IPR036565">
    <property type="entry name" value="Mur-like_cat_sf"/>
</dbReference>
<keyword evidence="13" id="KW-0289">Folate biosynthesis</keyword>
<accession>A0A7W2TU92</accession>
<dbReference type="NCBIfam" id="NF008101">
    <property type="entry name" value="PRK10846.1"/>
    <property type="match status" value="1"/>
</dbReference>
<dbReference type="InterPro" id="IPR018109">
    <property type="entry name" value="Folylpolyglutamate_synth_CS"/>
</dbReference>
<evidence type="ECO:0000256" key="11">
    <source>
        <dbReference type="ARBA" id="ARBA00022840"/>
    </source>
</evidence>
<dbReference type="InterPro" id="IPR013221">
    <property type="entry name" value="Mur_ligase_cen"/>
</dbReference>
<keyword evidence="10 21" id="KW-0547">Nucleotide-binding</keyword>
<keyword evidence="11 21" id="KW-0067">ATP-binding</keyword>
<evidence type="ECO:0000256" key="2">
    <source>
        <dbReference type="ARBA" id="ARBA00004799"/>
    </source>
</evidence>
<evidence type="ECO:0000256" key="12">
    <source>
        <dbReference type="ARBA" id="ARBA00022842"/>
    </source>
</evidence>
<evidence type="ECO:0000256" key="5">
    <source>
        <dbReference type="ARBA" id="ARBA00013023"/>
    </source>
</evidence>
<evidence type="ECO:0000259" key="23">
    <source>
        <dbReference type="Pfam" id="PF08245"/>
    </source>
</evidence>
<comment type="catalytic activity">
    <reaction evidence="18">
        <text>10-formyltetrahydrofolyl-(gamma-L-Glu)(n) + L-glutamate + ATP = 10-formyltetrahydrofolyl-(gamma-L-Glu)(n+1) + ADP + phosphate + H(+)</text>
        <dbReference type="Rhea" id="RHEA:51904"/>
        <dbReference type="Rhea" id="RHEA-COMP:13088"/>
        <dbReference type="Rhea" id="RHEA-COMP:14300"/>
        <dbReference type="ChEBI" id="CHEBI:15378"/>
        <dbReference type="ChEBI" id="CHEBI:29985"/>
        <dbReference type="ChEBI" id="CHEBI:30616"/>
        <dbReference type="ChEBI" id="CHEBI:43474"/>
        <dbReference type="ChEBI" id="CHEBI:134413"/>
        <dbReference type="ChEBI" id="CHEBI:456216"/>
        <dbReference type="EC" id="6.3.2.17"/>
    </reaction>
</comment>
<dbReference type="UniPathway" id="UPA00077">
    <property type="reaction ID" value="UER00157"/>
</dbReference>
<evidence type="ECO:0000256" key="18">
    <source>
        <dbReference type="ARBA" id="ARBA00047808"/>
    </source>
</evidence>
<name>A0A7W2TU92_9GAMM</name>
<dbReference type="NCBIfam" id="TIGR01499">
    <property type="entry name" value="folC"/>
    <property type="match status" value="1"/>
</dbReference>
<evidence type="ECO:0000256" key="13">
    <source>
        <dbReference type="ARBA" id="ARBA00022909"/>
    </source>
</evidence>
<dbReference type="SUPFAM" id="SSF53623">
    <property type="entry name" value="MurD-like peptide ligases, catalytic domain"/>
    <property type="match status" value="1"/>
</dbReference>
<sequence length="426" mass="46352">MSDNDLGLWLQRLEQRHPNEIDLGLERVGEVAERLGLLPLTVPVLTIAGTNGKGSTAAALESLLLQLGRRPGVFSSPHLLRFNERIRVAGFEASDEDIVAAFARIEEARGDISLSYFEFATLAALLVFRSDAADVVVLEVGLGGRLDAVNIVDASVAVITSIALDHQQWLGDDIDAIGREKAGVLRAQRPAVIAEPAPSEGLLQAIAESAAEPYFIGRDFFCDEQAGTWQARVRSADGSLIELEPQPQSPIIATNLCAALQALSLLGEDVTHLELSQALADFAPVGRRQSVAIAGRDYILDVAHNPHSVEKLLEYLQLNPCEGKTIALFSAMEDKAVRDIIRLSAASFTAWFLADQPSNPRAAKAADIAAMLRDENQYMISVSKNLRQAFRRAQSLITEQDRLVVFGSFSTVAELLPLLEKDRNRK</sequence>
<dbReference type="SUPFAM" id="SSF53244">
    <property type="entry name" value="MurD-like peptide ligases, peptide-binding domain"/>
    <property type="match status" value="1"/>
</dbReference>